<name>A0A4C1SI27_EUMVA</name>
<comment type="caution">
    <text evidence="2">The sequence shown here is derived from an EMBL/GenBank/DDBJ whole genome shotgun (WGS) entry which is preliminary data.</text>
</comment>
<organism evidence="2 3">
    <name type="scientific">Eumeta variegata</name>
    <name type="common">Bagworm moth</name>
    <name type="synonym">Eumeta japonica</name>
    <dbReference type="NCBI Taxonomy" id="151549"/>
    <lineage>
        <taxon>Eukaryota</taxon>
        <taxon>Metazoa</taxon>
        <taxon>Ecdysozoa</taxon>
        <taxon>Arthropoda</taxon>
        <taxon>Hexapoda</taxon>
        <taxon>Insecta</taxon>
        <taxon>Pterygota</taxon>
        <taxon>Neoptera</taxon>
        <taxon>Endopterygota</taxon>
        <taxon>Lepidoptera</taxon>
        <taxon>Glossata</taxon>
        <taxon>Ditrysia</taxon>
        <taxon>Tineoidea</taxon>
        <taxon>Psychidae</taxon>
        <taxon>Oiketicinae</taxon>
        <taxon>Eumeta</taxon>
    </lineage>
</organism>
<feature type="compositionally biased region" description="Basic and acidic residues" evidence="1">
    <location>
        <begin position="72"/>
        <end position="91"/>
    </location>
</feature>
<evidence type="ECO:0000256" key="1">
    <source>
        <dbReference type="SAM" id="MobiDB-lite"/>
    </source>
</evidence>
<reference evidence="2 3" key="1">
    <citation type="journal article" date="2019" name="Commun. Biol.">
        <title>The bagworm genome reveals a unique fibroin gene that provides high tensile strength.</title>
        <authorList>
            <person name="Kono N."/>
            <person name="Nakamura H."/>
            <person name="Ohtoshi R."/>
            <person name="Tomita M."/>
            <person name="Numata K."/>
            <person name="Arakawa K."/>
        </authorList>
    </citation>
    <scope>NUCLEOTIDE SEQUENCE [LARGE SCALE GENOMIC DNA]</scope>
</reference>
<dbReference type="AlphaFoldDB" id="A0A4C1SI27"/>
<dbReference type="Proteomes" id="UP000299102">
    <property type="component" value="Unassembled WGS sequence"/>
</dbReference>
<gene>
    <name evidence="2" type="ORF">EVAR_71431_1</name>
</gene>
<accession>A0A4C1SI27</accession>
<feature type="region of interest" description="Disordered" evidence="1">
    <location>
        <begin position="72"/>
        <end position="95"/>
    </location>
</feature>
<evidence type="ECO:0000313" key="2">
    <source>
        <dbReference type="EMBL" id="GBP00780.1"/>
    </source>
</evidence>
<proteinExistence type="predicted"/>
<evidence type="ECO:0000313" key="3">
    <source>
        <dbReference type="Proteomes" id="UP000299102"/>
    </source>
</evidence>
<dbReference type="EMBL" id="BGZK01003392">
    <property type="protein sequence ID" value="GBP00780.1"/>
    <property type="molecule type" value="Genomic_DNA"/>
</dbReference>
<keyword evidence="3" id="KW-1185">Reference proteome</keyword>
<protein>
    <submittedName>
        <fullName evidence="2">Uncharacterized protein</fullName>
    </submittedName>
</protein>
<sequence length="152" mass="17165">MSSMLFGLLGGDRISNGGESRSWEGEQEVGHRNSYLLDETLQRKLLLYVLSGHVLVHEFMSIYYALAGWSGNRERRDERTKRKREKEKDKNPSSGDGLLQPFLHVLSLPVVCRSFPAISIIPSARLLFGLPILLPDSPFHCVVHLLSVKHVN</sequence>